<evidence type="ECO:0000256" key="4">
    <source>
        <dbReference type="ARBA" id="ARBA00022692"/>
    </source>
</evidence>
<dbReference type="PANTHER" id="PTHR23506:SF35">
    <property type="entry name" value="MAJOR FACILITATOR SUPERFAMILY (MFS) PROFILE DOMAIN-CONTAINING PROTEIN-RELATED"/>
    <property type="match status" value="1"/>
</dbReference>
<keyword evidence="6 7" id="KW-0472">Membrane</keyword>
<dbReference type="PROSITE" id="PS50850">
    <property type="entry name" value="MFS"/>
    <property type="match status" value="1"/>
</dbReference>
<evidence type="ECO:0000256" key="7">
    <source>
        <dbReference type="SAM" id="Phobius"/>
    </source>
</evidence>
<dbReference type="Gene3D" id="1.20.1250.20">
    <property type="entry name" value="MFS general substrate transporter like domains"/>
    <property type="match status" value="2"/>
</dbReference>
<feature type="transmembrane region" description="Helical" evidence="7">
    <location>
        <begin position="230"/>
        <end position="247"/>
    </location>
</feature>
<evidence type="ECO:0000256" key="6">
    <source>
        <dbReference type="ARBA" id="ARBA00023136"/>
    </source>
</evidence>
<dbReference type="STRING" id="416450.A0A1V6Q1C0"/>
<feature type="transmembrane region" description="Helical" evidence="7">
    <location>
        <begin position="259"/>
        <end position="282"/>
    </location>
</feature>
<evidence type="ECO:0000256" key="2">
    <source>
        <dbReference type="ARBA" id="ARBA00006829"/>
    </source>
</evidence>
<dbReference type="InterPro" id="IPR001958">
    <property type="entry name" value="Tet-R_TetA/multi-R_MdtG-like"/>
</dbReference>
<keyword evidence="5 7" id="KW-1133">Transmembrane helix</keyword>
<dbReference type="PRINTS" id="PR01035">
    <property type="entry name" value="TCRTETA"/>
</dbReference>
<dbReference type="GO" id="GO:0022857">
    <property type="term" value="F:transmembrane transporter activity"/>
    <property type="evidence" value="ECO:0007669"/>
    <property type="project" value="InterPro"/>
</dbReference>
<feature type="transmembrane region" description="Helical" evidence="7">
    <location>
        <begin position="511"/>
        <end position="533"/>
    </location>
</feature>
<keyword evidence="3" id="KW-0813">Transport</keyword>
<feature type="transmembrane region" description="Helical" evidence="7">
    <location>
        <begin position="363"/>
        <end position="380"/>
    </location>
</feature>
<evidence type="ECO:0000256" key="3">
    <source>
        <dbReference type="ARBA" id="ARBA00022448"/>
    </source>
</evidence>
<feature type="transmembrane region" description="Helical" evidence="7">
    <location>
        <begin position="431"/>
        <end position="448"/>
    </location>
</feature>
<sequence>MPNIHERIREELLNKERALWTALTSADPAPAVFKLSNPEANFMFPQMEILTLQDEDTFKKALRPPFHRFDGYQFEEVRTIIVDLMAGVVTYKIRASPNLEPKCAQEQINMTLDYEEPWGLRWRSSPYFIVTALAVALLTDEYLYGFLVPIFPFIVETRLGIDASLTQRISLAMLSESALVSVIASPIIGHYADRSDKKRAWLLSGLAVALLGSLILALANSLFALFAGRLMQALGSACVWVISFATIADQVPADDLGKVYGFVAIAISVGTSGGPLVAGILFDLGGYWTAWSSVLVVIVFDIVFRILILEKSQPEPITVKAGTDAERDALIPPSTSSDNHEHPTVDEKTGLEFYLYLFRNGRFFGGVVSYFCFALLTTSFDTTLPLHVRDTFHWKSLPAGLLFAAFQGPAVFLAVPVGWLKDKVGTRHPTAIGFLLLVPTLWMIGVPGDARFPWANRGDLGQILYSVAVTCAGVVICLLNGVGMMEATQAVEEIQEAHPGIFGPNGGYSRAISAVSVSWTLGMFFGPILAGYATEQIGYYEMNCLLAGMCALCSIVAFWNLKSVPQRPASKKSCVEF</sequence>
<feature type="transmembrane region" description="Helical" evidence="7">
    <location>
        <begin position="288"/>
        <end position="308"/>
    </location>
</feature>
<dbReference type="Pfam" id="PF07690">
    <property type="entry name" value="MFS_1"/>
    <property type="match status" value="1"/>
</dbReference>
<name>A0A1V6Q1C0_9EURO</name>
<dbReference type="SUPFAM" id="SSF103473">
    <property type="entry name" value="MFS general substrate transporter"/>
    <property type="match status" value="1"/>
</dbReference>
<feature type="transmembrane region" description="Helical" evidence="7">
    <location>
        <begin position="127"/>
        <end position="151"/>
    </location>
</feature>
<comment type="similarity">
    <text evidence="2">Belongs to the major facilitator superfamily. Vesicular transporter family.</text>
</comment>
<feature type="transmembrane region" description="Helical" evidence="7">
    <location>
        <begin position="460"/>
        <end position="479"/>
    </location>
</feature>
<gene>
    <name evidence="9" type="ORF">PENANT_c021G04442</name>
</gene>
<evidence type="ECO:0000313" key="9">
    <source>
        <dbReference type="EMBL" id="OQD82506.1"/>
    </source>
</evidence>
<accession>A0A1V6Q1C0</accession>
<dbReference type="PANTHER" id="PTHR23506">
    <property type="entry name" value="GH10249P"/>
    <property type="match status" value="1"/>
</dbReference>
<dbReference type="AlphaFoldDB" id="A0A1V6Q1C0"/>
<feature type="domain" description="Major facilitator superfamily (MFS) profile" evidence="8">
    <location>
        <begin position="129"/>
        <end position="565"/>
    </location>
</feature>
<feature type="transmembrane region" description="Helical" evidence="7">
    <location>
        <begin position="171"/>
        <end position="189"/>
    </location>
</feature>
<evidence type="ECO:0000256" key="5">
    <source>
        <dbReference type="ARBA" id="ARBA00022989"/>
    </source>
</evidence>
<feature type="transmembrane region" description="Helical" evidence="7">
    <location>
        <begin position="201"/>
        <end position="224"/>
    </location>
</feature>
<evidence type="ECO:0000313" key="10">
    <source>
        <dbReference type="Proteomes" id="UP000191672"/>
    </source>
</evidence>
<reference evidence="10" key="1">
    <citation type="journal article" date="2017" name="Nat. Microbiol.">
        <title>Global analysis of biosynthetic gene clusters reveals vast potential of secondary metabolite production in Penicillium species.</title>
        <authorList>
            <person name="Nielsen J.C."/>
            <person name="Grijseels S."/>
            <person name="Prigent S."/>
            <person name="Ji B."/>
            <person name="Dainat J."/>
            <person name="Nielsen K.F."/>
            <person name="Frisvad J.C."/>
            <person name="Workman M."/>
            <person name="Nielsen J."/>
        </authorList>
    </citation>
    <scope>NUCLEOTIDE SEQUENCE [LARGE SCALE GENOMIC DNA]</scope>
    <source>
        <strain evidence="10">IBT 31811</strain>
    </source>
</reference>
<keyword evidence="10" id="KW-1185">Reference proteome</keyword>
<dbReference type="Proteomes" id="UP000191672">
    <property type="component" value="Unassembled WGS sequence"/>
</dbReference>
<dbReference type="EMBL" id="MDYN01000021">
    <property type="protein sequence ID" value="OQD82506.1"/>
    <property type="molecule type" value="Genomic_DNA"/>
</dbReference>
<dbReference type="CDD" id="cd17325">
    <property type="entry name" value="MFS_MdtG_SLC18_like"/>
    <property type="match status" value="1"/>
</dbReference>
<feature type="transmembrane region" description="Helical" evidence="7">
    <location>
        <begin position="539"/>
        <end position="561"/>
    </location>
</feature>
<comment type="caution">
    <text evidence="9">The sequence shown here is derived from an EMBL/GenBank/DDBJ whole genome shotgun (WGS) entry which is preliminary data.</text>
</comment>
<dbReference type="GO" id="GO:0016020">
    <property type="term" value="C:membrane"/>
    <property type="evidence" value="ECO:0007669"/>
    <property type="project" value="UniProtKB-SubCell"/>
</dbReference>
<organism evidence="9 10">
    <name type="scientific">Penicillium antarcticum</name>
    <dbReference type="NCBI Taxonomy" id="416450"/>
    <lineage>
        <taxon>Eukaryota</taxon>
        <taxon>Fungi</taxon>
        <taxon>Dikarya</taxon>
        <taxon>Ascomycota</taxon>
        <taxon>Pezizomycotina</taxon>
        <taxon>Eurotiomycetes</taxon>
        <taxon>Eurotiomycetidae</taxon>
        <taxon>Eurotiales</taxon>
        <taxon>Aspergillaceae</taxon>
        <taxon>Penicillium</taxon>
    </lineage>
</organism>
<dbReference type="InterPro" id="IPR020846">
    <property type="entry name" value="MFS_dom"/>
</dbReference>
<dbReference type="InterPro" id="IPR011701">
    <property type="entry name" value="MFS"/>
</dbReference>
<evidence type="ECO:0000259" key="8">
    <source>
        <dbReference type="PROSITE" id="PS50850"/>
    </source>
</evidence>
<dbReference type="InterPro" id="IPR036259">
    <property type="entry name" value="MFS_trans_sf"/>
</dbReference>
<feature type="transmembrane region" description="Helical" evidence="7">
    <location>
        <begin position="400"/>
        <end position="419"/>
    </location>
</feature>
<dbReference type="InterPro" id="IPR050930">
    <property type="entry name" value="MFS_Vesicular_Transporter"/>
</dbReference>
<keyword evidence="4 7" id="KW-0812">Transmembrane</keyword>
<protein>
    <recommendedName>
        <fullName evidence="8">Major facilitator superfamily (MFS) profile domain-containing protein</fullName>
    </recommendedName>
</protein>
<proteinExistence type="inferred from homology"/>
<evidence type="ECO:0000256" key="1">
    <source>
        <dbReference type="ARBA" id="ARBA00004141"/>
    </source>
</evidence>
<comment type="subcellular location">
    <subcellularLocation>
        <location evidence="1">Membrane</location>
        <topology evidence="1">Multi-pass membrane protein</topology>
    </subcellularLocation>
</comment>